<evidence type="ECO:0000256" key="15">
    <source>
        <dbReference type="PIRSR" id="PIRSR000130-4"/>
    </source>
</evidence>
<keyword evidence="3" id="KW-0479">Metal-binding</keyword>
<dbReference type="GO" id="GO:0006177">
    <property type="term" value="P:GMP biosynthetic process"/>
    <property type="evidence" value="ECO:0007669"/>
    <property type="project" value="UniProtKB-KW"/>
</dbReference>
<feature type="region of interest" description="Disordered" evidence="17">
    <location>
        <begin position="349"/>
        <end position="369"/>
    </location>
</feature>
<reference evidence="19" key="1">
    <citation type="submission" date="2023-03" db="EMBL/GenBank/DDBJ databases">
        <authorList>
            <person name="Steffen K."/>
            <person name="Cardenas P."/>
        </authorList>
    </citation>
    <scope>NUCLEOTIDE SEQUENCE</scope>
</reference>
<evidence type="ECO:0000256" key="5">
    <source>
        <dbReference type="ARBA" id="ARBA00022755"/>
    </source>
</evidence>
<dbReference type="PROSITE" id="PS51371">
    <property type="entry name" value="CBS"/>
    <property type="match status" value="2"/>
</dbReference>
<dbReference type="InterPro" id="IPR046342">
    <property type="entry name" value="CBS_dom_sf"/>
</dbReference>
<dbReference type="GO" id="GO:0006183">
    <property type="term" value="P:GTP biosynthetic process"/>
    <property type="evidence" value="ECO:0007669"/>
    <property type="project" value="TreeGrafter"/>
</dbReference>
<feature type="domain" description="CBS" evidence="18">
    <location>
        <begin position="37"/>
        <end position="94"/>
    </location>
</feature>
<evidence type="ECO:0000256" key="12">
    <source>
        <dbReference type="ARBA" id="ARBA00046101"/>
    </source>
</evidence>
<dbReference type="GO" id="GO:0046872">
    <property type="term" value="F:metal ion binding"/>
    <property type="evidence" value="ECO:0007669"/>
    <property type="project" value="UniProtKB-KW"/>
</dbReference>
<dbReference type="SMART" id="SM01240">
    <property type="entry name" value="IMPDH"/>
    <property type="match status" value="1"/>
</dbReference>
<organism evidence="19 20">
    <name type="scientific">Geodia barretti</name>
    <name type="common">Barrett's horny sponge</name>
    <dbReference type="NCBI Taxonomy" id="519541"/>
    <lineage>
        <taxon>Eukaryota</taxon>
        <taxon>Metazoa</taxon>
        <taxon>Porifera</taxon>
        <taxon>Demospongiae</taxon>
        <taxon>Heteroscleromorpha</taxon>
        <taxon>Tetractinellida</taxon>
        <taxon>Astrophorina</taxon>
        <taxon>Geodiidae</taxon>
        <taxon>Geodia</taxon>
    </lineage>
</organism>
<feature type="binding site" evidence="14">
    <location>
        <begin position="243"/>
        <end position="245"/>
    </location>
    <ligand>
        <name>NAD(+)</name>
        <dbReference type="ChEBI" id="CHEBI:57540"/>
    </ligand>
</feature>
<protein>
    <recommendedName>
        <fullName evidence="11">IMP dehydrogenase</fullName>
        <ecNumber evidence="11">1.1.1.205</ecNumber>
    </recommendedName>
</protein>
<keyword evidence="9 16" id="KW-0129">CBS domain</keyword>
<dbReference type="Pfam" id="PF00478">
    <property type="entry name" value="IMPDH"/>
    <property type="match status" value="1"/>
</dbReference>
<evidence type="ECO:0000256" key="6">
    <source>
        <dbReference type="ARBA" id="ARBA00022958"/>
    </source>
</evidence>
<dbReference type="SUPFAM" id="SSF54631">
    <property type="entry name" value="CBS-domain pair"/>
    <property type="match status" value="1"/>
</dbReference>
<evidence type="ECO:0000313" key="19">
    <source>
        <dbReference type="EMBL" id="CAI8018538.1"/>
    </source>
</evidence>
<comment type="pathway">
    <text evidence="10">Purine metabolism; XMP biosynthesis via de novo pathway; XMP from IMP: step 1/1.</text>
</comment>
<dbReference type="Pfam" id="PF00571">
    <property type="entry name" value="CBS"/>
    <property type="match status" value="2"/>
</dbReference>
<feature type="binding site" description="in other chain" evidence="15">
    <location>
        <position position="247"/>
    </location>
    <ligand>
        <name>K(+)</name>
        <dbReference type="ChEBI" id="CHEBI:29103"/>
        <note>ligand shared between two tetrameric partners</note>
    </ligand>
</feature>
<keyword evidence="6 15" id="KW-0630">Potassium</keyword>
<evidence type="ECO:0000256" key="3">
    <source>
        <dbReference type="ARBA" id="ARBA00022723"/>
    </source>
</evidence>
<proteinExistence type="inferred from homology"/>
<keyword evidence="4" id="KW-0332">GMP biosynthesis</keyword>
<dbReference type="GO" id="GO:0003938">
    <property type="term" value="F:IMP dehydrogenase activity"/>
    <property type="evidence" value="ECO:0007669"/>
    <property type="project" value="UniProtKB-EC"/>
</dbReference>
<comment type="similarity">
    <text evidence="2">Belongs to the IMPDH/GMPR family.</text>
</comment>
<evidence type="ECO:0000256" key="8">
    <source>
        <dbReference type="ARBA" id="ARBA00023027"/>
    </source>
</evidence>
<dbReference type="FunFam" id="3.20.20.70:FF:000424">
    <property type="entry name" value="Inosine-5'-monophosphate dehydrogenase 2"/>
    <property type="match status" value="1"/>
</dbReference>
<dbReference type="EC" id="1.1.1.205" evidence="11"/>
<comment type="catalytic activity">
    <reaction evidence="13">
        <text>IMP + NAD(+) + H2O = XMP + NADH + H(+)</text>
        <dbReference type="Rhea" id="RHEA:11708"/>
        <dbReference type="ChEBI" id="CHEBI:15377"/>
        <dbReference type="ChEBI" id="CHEBI:15378"/>
        <dbReference type="ChEBI" id="CHEBI:57464"/>
        <dbReference type="ChEBI" id="CHEBI:57540"/>
        <dbReference type="ChEBI" id="CHEBI:57945"/>
        <dbReference type="ChEBI" id="CHEBI:58053"/>
        <dbReference type="EC" id="1.1.1.205"/>
    </reaction>
</comment>
<feature type="binding site" description="in other chain" evidence="15">
    <location>
        <position position="250"/>
    </location>
    <ligand>
        <name>K(+)</name>
        <dbReference type="ChEBI" id="CHEBI:29103"/>
        <note>ligand shared between two tetrameric partners</note>
    </ligand>
</feature>
<accession>A0AA35RVK8</accession>
<feature type="domain" description="CBS" evidence="18">
    <location>
        <begin position="96"/>
        <end position="159"/>
    </location>
</feature>
<keyword evidence="7" id="KW-0560">Oxidoreductase</keyword>
<feature type="compositionally biased region" description="Acidic residues" evidence="17">
    <location>
        <begin position="354"/>
        <end position="363"/>
    </location>
</feature>
<dbReference type="SMART" id="SM00116">
    <property type="entry name" value="CBS"/>
    <property type="match status" value="2"/>
</dbReference>
<dbReference type="InterPro" id="IPR000644">
    <property type="entry name" value="CBS_dom"/>
</dbReference>
<evidence type="ECO:0000256" key="9">
    <source>
        <dbReference type="ARBA" id="ARBA00023122"/>
    </source>
</evidence>
<evidence type="ECO:0000256" key="11">
    <source>
        <dbReference type="ARBA" id="ARBA00024384"/>
    </source>
</evidence>
<evidence type="ECO:0000256" key="14">
    <source>
        <dbReference type="PIRSR" id="PIRSR000130-3"/>
    </source>
</evidence>
<feature type="binding site" evidence="14">
    <location>
        <begin position="193"/>
        <end position="195"/>
    </location>
    <ligand>
        <name>NAD(+)</name>
        <dbReference type="ChEBI" id="CHEBI:57540"/>
    </ligand>
</feature>
<dbReference type="AlphaFoldDB" id="A0AA35RVK8"/>
<dbReference type="EMBL" id="CASHTH010001696">
    <property type="protein sequence ID" value="CAI8018538.1"/>
    <property type="molecule type" value="Genomic_DNA"/>
</dbReference>
<feature type="binding site" description="in other chain" evidence="15">
    <location>
        <position position="245"/>
    </location>
    <ligand>
        <name>K(+)</name>
        <dbReference type="ChEBI" id="CHEBI:29103"/>
        <note>ligand shared between two tetrameric partners</note>
    </ligand>
</feature>
<dbReference type="PIRSF" id="PIRSF000130">
    <property type="entry name" value="IMPDH"/>
    <property type="match status" value="1"/>
</dbReference>
<evidence type="ECO:0000256" key="1">
    <source>
        <dbReference type="ARBA" id="ARBA00001958"/>
    </source>
</evidence>
<keyword evidence="8 14" id="KW-0520">NAD</keyword>
<sequence>MAIAVARFGGIGVIHRFLSIADQAALVSRVKRHQGHVIIDPVTIAPDATILDARALMASRGISGLPVISRKGLLLGIITTRDTTLADDRSTVAERMTTSAKLVTASPDISMDAAREILSASRLEKLPLVDAVGKLAGLITARDLVAATSPATSGATRDEAGRLRVAAAVGVAGDYIDRAKTLADAGADALVIDIAHGDSELMLNAVSALREHLGDIPLIAGNVATAEATRRLAEAGVDAVKVGVGPGSICITRQVAGVGVPQFTAVMECAEVGHEFNIPIVADGGIRYPGDVSKAIGAGASSVMLGSIIAGTEESPGAVISRGGRKMKMVRGMASREAALFRRLRENPSAPAVEWEDSEETSADEGVQAPVPYRGRADEILTELLGGLRSGMSYCDAHDIPTMWKNARFVRQTPAGQTESGSHDVG</sequence>
<evidence type="ECO:0000256" key="10">
    <source>
        <dbReference type="ARBA" id="ARBA00024330"/>
    </source>
</evidence>
<comment type="cofactor">
    <cofactor evidence="1">
        <name>K(+)</name>
        <dbReference type="ChEBI" id="CHEBI:29103"/>
    </cofactor>
</comment>
<evidence type="ECO:0000256" key="13">
    <source>
        <dbReference type="ARBA" id="ARBA00048028"/>
    </source>
</evidence>
<dbReference type="InterPro" id="IPR015875">
    <property type="entry name" value="IMP_DH/GMP_Rdtase_CS"/>
</dbReference>
<dbReference type="Proteomes" id="UP001174909">
    <property type="component" value="Unassembled WGS sequence"/>
</dbReference>
<dbReference type="CDD" id="cd00381">
    <property type="entry name" value="IMPDH"/>
    <property type="match status" value="1"/>
</dbReference>
<gene>
    <name evidence="19" type="ORF">GBAR_LOCUS11244</name>
</gene>
<comment type="caution">
    <text evidence="19">The sequence shown here is derived from an EMBL/GenBank/DDBJ whole genome shotgun (WGS) entry which is preliminary data.</text>
</comment>
<dbReference type="CDD" id="cd04601">
    <property type="entry name" value="CBS_pair_IMPDH"/>
    <property type="match status" value="1"/>
</dbReference>
<dbReference type="PANTHER" id="PTHR11911:SF111">
    <property type="entry name" value="INOSINE-5'-MONOPHOSPHATE DEHYDROGENASE"/>
    <property type="match status" value="1"/>
</dbReference>
<name>A0AA35RVK8_GEOBA</name>
<dbReference type="InterPro" id="IPR013785">
    <property type="entry name" value="Aldolase_TIM"/>
</dbReference>
<dbReference type="PROSITE" id="PS00487">
    <property type="entry name" value="IMP_DH_GMP_RED"/>
    <property type="match status" value="1"/>
</dbReference>
<evidence type="ECO:0000256" key="4">
    <source>
        <dbReference type="ARBA" id="ARBA00022749"/>
    </source>
</evidence>
<evidence type="ECO:0000256" key="16">
    <source>
        <dbReference type="PROSITE-ProRule" id="PRU00703"/>
    </source>
</evidence>
<dbReference type="InterPro" id="IPR001093">
    <property type="entry name" value="IMP_DH_GMPRt"/>
</dbReference>
<dbReference type="Gene3D" id="3.20.20.70">
    <property type="entry name" value="Aldolase class I"/>
    <property type="match status" value="1"/>
</dbReference>
<evidence type="ECO:0000256" key="17">
    <source>
        <dbReference type="SAM" id="MobiDB-lite"/>
    </source>
</evidence>
<keyword evidence="20" id="KW-1185">Reference proteome</keyword>
<keyword evidence="5" id="KW-0658">Purine biosynthesis</keyword>
<dbReference type="InterPro" id="IPR005990">
    <property type="entry name" value="IMP_DH"/>
</dbReference>
<comment type="function">
    <text evidence="12">Catalyzes the conversion of inosine 5'-phosphate (IMP) to xanthosine 5'-phosphate (XMP), the first committed and rate-limiting step in the de novo synthesis of guanine nucleotides, and therefore plays an important role in the regulation of cell growth. Could also have a single-stranded nucleic acid-binding activity and could play a role in RNA and/or DNA metabolism. It may also have a role in the development of malignancy and the growth progression of some tumors.</text>
</comment>
<dbReference type="SUPFAM" id="SSF51412">
    <property type="entry name" value="Inosine monophosphate dehydrogenase (IMPDH)"/>
    <property type="match status" value="2"/>
</dbReference>
<evidence type="ECO:0000259" key="18">
    <source>
        <dbReference type="PROSITE" id="PS51371"/>
    </source>
</evidence>
<evidence type="ECO:0000313" key="20">
    <source>
        <dbReference type="Proteomes" id="UP001174909"/>
    </source>
</evidence>
<dbReference type="PANTHER" id="PTHR11911">
    <property type="entry name" value="INOSINE-5-MONOPHOSPHATE DEHYDROGENASE RELATED"/>
    <property type="match status" value="1"/>
</dbReference>
<evidence type="ECO:0000256" key="7">
    <source>
        <dbReference type="ARBA" id="ARBA00023002"/>
    </source>
</evidence>
<evidence type="ECO:0000256" key="2">
    <source>
        <dbReference type="ARBA" id="ARBA00005502"/>
    </source>
</evidence>